<evidence type="ECO:0000256" key="4">
    <source>
        <dbReference type="ARBA" id="ARBA00023008"/>
    </source>
</evidence>
<dbReference type="RefSeq" id="WP_164005508.1">
    <property type="nucleotide sequence ID" value="NZ_JAAIKD010000006.1"/>
</dbReference>
<dbReference type="InterPro" id="IPR028871">
    <property type="entry name" value="BlueCu_1_BS"/>
</dbReference>
<dbReference type="PROSITE" id="PS51257">
    <property type="entry name" value="PROKAR_LIPOPROTEIN"/>
    <property type="match status" value="1"/>
</dbReference>
<feature type="domain" description="Blue (type 1) copper" evidence="6">
    <location>
        <begin position="55"/>
        <end position="170"/>
    </location>
</feature>
<dbReference type="InterPro" id="IPR000923">
    <property type="entry name" value="BlueCu_1"/>
</dbReference>
<dbReference type="GO" id="GO:0005507">
    <property type="term" value="F:copper ion binding"/>
    <property type="evidence" value="ECO:0007669"/>
    <property type="project" value="InterPro"/>
</dbReference>
<proteinExistence type="predicted"/>
<dbReference type="EMBL" id="JAAIKD010000006">
    <property type="protein sequence ID" value="NEV94817.1"/>
    <property type="molecule type" value="Genomic_DNA"/>
</dbReference>
<feature type="region of interest" description="Disordered" evidence="5">
    <location>
        <begin position="20"/>
        <end position="46"/>
    </location>
</feature>
<evidence type="ECO:0000313" key="7">
    <source>
        <dbReference type="EMBL" id="NEV94817.1"/>
    </source>
</evidence>
<evidence type="ECO:0000256" key="3">
    <source>
        <dbReference type="ARBA" id="ARBA00022982"/>
    </source>
</evidence>
<name>A0A6B3R6V8_9FLAO</name>
<keyword evidence="4" id="KW-0186">Copper</keyword>
<dbReference type="Proteomes" id="UP000478505">
    <property type="component" value="Unassembled WGS sequence"/>
</dbReference>
<dbReference type="AlphaFoldDB" id="A0A6B3R6V8"/>
<sequence length="170" mass="18833">MKNIFVLLFSAALLISCGGDGKKEEKQENSIKLSSKSAEPKDAKEEGVSKVYLTGNDQMRYNKTEIKVNAGDEVVLTFAHVGNMSKETMGHNFVLLKKETDVQEFGQKALEFKANDYIPENSDAIIVHTEMLGGGEKTEITFQAPEKGEYTYICTFPGHLALMKGTFIVE</sequence>
<feature type="compositionally biased region" description="Basic and acidic residues" evidence="5">
    <location>
        <begin position="20"/>
        <end position="29"/>
    </location>
</feature>
<dbReference type="PANTHER" id="PTHR38439">
    <property type="entry name" value="AURACYANIN-B"/>
    <property type="match status" value="1"/>
</dbReference>
<dbReference type="InterPro" id="IPR050845">
    <property type="entry name" value="Cu-binding_ET"/>
</dbReference>
<keyword evidence="3" id="KW-0249">Electron transport</keyword>
<keyword evidence="8" id="KW-1185">Reference proteome</keyword>
<keyword evidence="1" id="KW-0813">Transport</keyword>
<dbReference type="Gene3D" id="2.60.40.420">
    <property type="entry name" value="Cupredoxins - blue copper proteins"/>
    <property type="match status" value="1"/>
</dbReference>
<gene>
    <name evidence="7" type="primary">azu</name>
    <name evidence="7" type="ORF">G3567_11740</name>
</gene>
<dbReference type="PANTHER" id="PTHR38439:SF2">
    <property type="entry name" value="OUTER MEMBRANE PROTEIN H.8"/>
    <property type="match status" value="1"/>
</dbReference>
<dbReference type="Pfam" id="PF00127">
    <property type="entry name" value="Copper-bind"/>
    <property type="match status" value="1"/>
</dbReference>
<evidence type="ECO:0000256" key="1">
    <source>
        <dbReference type="ARBA" id="ARBA00022448"/>
    </source>
</evidence>
<comment type="caution">
    <text evidence="7">The sequence shown here is derived from an EMBL/GenBank/DDBJ whole genome shotgun (WGS) entry which is preliminary data.</text>
</comment>
<accession>A0A6B3R6V8</accession>
<evidence type="ECO:0000256" key="2">
    <source>
        <dbReference type="ARBA" id="ARBA00022723"/>
    </source>
</evidence>
<dbReference type="CDD" id="cd13922">
    <property type="entry name" value="Azurin"/>
    <property type="match status" value="1"/>
</dbReference>
<reference evidence="7 8" key="1">
    <citation type="submission" date="2020-02" db="EMBL/GenBank/DDBJ databases">
        <title>Flavobacteriaceae Psychroflexus bacterium YR1-1, complete genome.</title>
        <authorList>
            <person name="Li Y."/>
            <person name="Wu S."/>
        </authorList>
    </citation>
    <scope>NUCLEOTIDE SEQUENCE [LARGE SCALE GENOMIC DNA]</scope>
    <source>
        <strain evidence="7 8">YR1-1</strain>
    </source>
</reference>
<protein>
    <submittedName>
        <fullName evidence="7">Azurin</fullName>
    </submittedName>
</protein>
<organism evidence="7 8">
    <name type="scientific">Psychroflexus aurantiacus</name>
    <dbReference type="NCBI Taxonomy" id="2709310"/>
    <lineage>
        <taxon>Bacteria</taxon>
        <taxon>Pseudomonadati</taxon>
        <taxon>Bacteroidota</taxon>
        <taxon>Flavobacteriia</taxon>
        <taxon>Flavobacteriales</taxon>
        <taxon>Flavobacteriaceae</taxon>
        <taxon>Psychroflexus</taxon>
    </lineage>
</organism>
<evidence type="ECO:0000313" key="8">
    <source>
        <dbReference type="Proteomes" id="UP000478505"/>
    </source>
</evidence>
<keyword evidence="2" id="KW-0479">Metal-binding</keyword>
<dbReference type="InterPro" id="IPR014068">
    <property type="entry name" value="Azurin"/>
</dbReference>
<dbReference type="InterPro" id="IPR008972">
    <property type="entry name" value="Cupredoxin"/>
</dbReference>
<dbReference type="SUPFAM" id="SSF49503">
    <property type="entry name" value="Cupredoxins"/>
    <property type="match status" value="1"/>
</dbReference>
<dbReference type="NCBIfam" id="TIGR02695">
    <property type="entry name" value="azurin"/>
    <property type="match status" value="1"/>
</dbReference>
<evidence type="ECO:0000256" key="5">
    <source>
        <dbReference type="SAM" id="MobiDB-lite"/>
    </source>
</evidence>
<dbReference type="PROSITE" id="PS00196">
    <property type="entry name" value="COPPER_BLUE"/>
    <property type="match status" value="1"/>
</dbReference>
<dbReference type="GO" id="GO:0009055">
    <property type="term" value="F:electron transfer activity"/>
    <property type="evidence" value="ECO:0007669"/>
    <property type="project" value="InterPro"/>
</dbReference>
<evidence type="ECO:0000259" key="6">
    <source>
        <dbReference type="Pfam" id="PF00127"/>
    </source>
</evidence>